<dbReference type="Pfam" id="PF01152">
    <property type="entry name" value="Bac_globin"/>
    <property type="match status" value="1"/>
</dbReference>
<dbReference type="EMBL" id="JADKYY010000003">
    <property type="protein sequence ID" value="MBF5026927.1"/>
    <property type="molecule type" value="Genomic_DNA"/>
</dbReference>
<dbReference type="AlphaFoldDB" id="A0A930YV49"/>
<organism evidence="6 7">
    <name type="scientific">Planobacterium oryzisoli</name>
    <dbReference type="NCBI Taxonomy" id="2771435"/>
    <lineage>
        <taxon>Bacteria</taxon>
        <taxon>Pseudomonadati</taxon>
        <taxon>Bacteroidota</taxon>
        <taxon>Flavobacteriia</taxon>
        <taxon>Flavobacteriales</taxon>
        <taxon>Weeksellaceae</taxon>
        <taxon>Chryseobacterium group</taxon>
        <taxon>Chryseobacterium</taxon>
    </lineage>
</organism>
<evidence type="ECO:0000313" key="7">
    <source>
        <dbReference type="Proteomes" id="UP000694480"/>
    </source>
</evidence>
<keyword evidence="4" id="KW-0408">Iron</keyword>
<accession>A0A930YV49</accession>
<dbReference type="SUPFAM" id="SSF46458">
    <property type="entry name" value="Globin-like"/>
    <property type="match status" value="1"/>
</dbReference>
<dbReference type="CDD" id="cd08916">
    <property type="entry name" value="TrHb3_P"/>
    <property type="match status" value="1"/>
</dbReference>
<dbReference type="InterPro" id="IPR009050">
    <property type="entry name" value="Globin-like_sf"/>
</dbReference>
<evidence type="ECO:0000256" key="4">
    <source>
        <dbReference type="ARBA" id="ARBA00023004"/>
    </source>
</evidence>
<name>A0A930YV49_9FLAO</name>
<dbReference type="GO" id="GO:0046872">
    <property type="term" value="F:metal ion binding"/>
    <property type="evidence" value="ECO:0007669"/>
    <property type="project" value="UniProtKB-KW"/>
</dbReference>
<evidence type="ECO:0000256" key="2">
    <source>
        <dbReference type="ARBA" id="ARBA00022617"/>
    </source>
</evidence>
<dbReference type="GO" id="GO:0020037">
    <property type="term" value="F:heme binding"/>
    <property type="evidence" value="ECO:0007669"/>
    <property type="project" value="InterPro"/>
</dbReference>
<evidence type="ECO:0000313" key="6">
    <source>
        <dbReference type="EMBL" id="MBF5026927.1"/>
    </source>
</evidence>
<evidence type="ECO:0000256" key="3">
    <source>
        <dbReference type="ARBA" id="ARBA00022723"/>
    </source>
</evidence>
<dbReference type="GO" id="GO:0019825">
    <property type="term" value="F:oxygen binding"/>
    <property type="evidence" value="ECO:0007669"/>
    <property type="project" value="InterPro"/>
</dbReference>
<protein>
    <submittedName>
        <fullName evidence="6">Group III truncated hemoglobin</fullName>
    </submittedName>
</protein>
<feature type="binding site" description="distal binding residue" evidence="5">
    <location>
        <position position="120"/>
    </location>
    <ligand>
        <name>heme</name>
        <dbReference type="ChEBI" id="CHEBI:30413"/>
    </ligand>
    <ligandPart>
        <name>Fe</name>
        <dbReference type="ChEBI" id="CHEBI:18248"/>
    </ligandPart>
</feature>
<gene>
    <name evidence="6" type="ORF">IC612_03840</name>
</gene>
<dbReference type="Proteomes" id="UP000694480">
    <property type="component" value="Unassembled WGS sequence"/>
</dbReference>
<comment type="caution">
    <text evidence="6">The sequence shown here is derived from an EMBL/GenBank/DDBJ whole genome shotgun (WGS) entry which is preliminary data.</text>
</comment>
<proteinExistence type="predicted"/>
<dbReference type="RefSeq" id="WP_194738847.1">
    <property type="nucleotide sequence ID" value="NZ_JADKYY010000003.1"/>
</dbReference>
<dbReference type="InterPro" id="IPR012292">
    <property type="entry name" value="Globin/Proto"/>
</dbReference>
<keyword evidence="7" id="KW-1185">Reference proteome</keyword>
<dbReference type="Gene3D" id="1.10.490.10">
    <property type="entry name" value="Globins"/>
    <property type="match status" value="1"/>
</dbReference>
<keyword evidence="2 5" id="KW-0349">Heme</keyword>
<keyword evidence="3" id="KW-0479">Metal-binding</keyword>
<keyword evidence="1" id="KW-0813">Transport</keyword>
<evidence type="ECO:0000256" key="5">
    <source>
        <dbReference type="PIRSR" id="PIRSR601486-1"/>
    </source>
</evidence>
<dbReference type="InterPro" id="IPR001486">
    <property type="entry name" value="Hemoglobin_trunc"/>
</dbReference>
<sequence length="129" mass="15237">MQTRELSTREDIEELVNHFYKKVDRDPVIGFFFNSIAKVQWDDHLPKMYSFWETLLFGQISYKGNPMAAHFPINAQHPMKKEHFEHWLKLWTESVETLFHGEIADLAIYKAGNIARLMAHKMEVATRLS</sequence>
<evidence type="ECO:0000256" key="1">
    <source>
        <dbReference type="ARBA" id="ARBA00022448"/>
    </source>
</evidence>
<reference evidence="6" key="1">
    <citation type="submission" date="2020-11" db="EMBL/GenBank/DDBJ databases">
        <title>Genome seq and assembly of Planobacterium sp.</title>
        <authorList>
            <person name="Chhetri G."/>
        </authorList>
    </citation>
    <scope>NUCLEOTIDE SEQUENCE</scope>
    <source>
        <strain evidence="6">GCR5</strain>
    </source>
</reference>